<evidence type="ECO:0000313" key="1">
    <source>
        <dbReference type="EMBL" id="CAK0803020.1"/>
    </source>
</evidence>
<feature type="non-terminal residue" evidence="1">
    <location>
        <position position="222"/>
    </location>
</feature>
<comment type="caution">
    <text evidence="1">The sequence shown here is derived from an EMBL/GenBank/DDBJ whole genome shotgun (WGS) entry which is preliminary data.</text>
</comment>
<evidence type="ECO:0000313" key="2">
    <source>
        <dbReference type="Proteomes" id="UP001189429"/>
    </source>
</evidence>
<protein>
    <submittedName>
        <fullName evidence="1">Uncharacterized protein</fullName>
    </submittedName>
</protein>
<keyword evidence="2" id="KW-1185">Reference proteome</keyword>
<accession>A0ABN9QAX3</accession>
<dbReference type="Proteomes" id="UP001189429">
    <property type="component" value="Unassembled WGS sequence"/>
</dbReference>
<proteinExistence type="predicted"/>
<organism evidence="1 2">
    <name type="scientific">Prorocentrum cordatum</name>
    <dbReference type="NCBI Taxonomy" id="2364126"/>
    <lineage>
        <taxon>Eukaryota</taxon>
        <taxon>Sar</taxon>
        <taxon>Alveolata</taxon>
        <taxon>Dinophyceae</taxon>
        <taxon>Prorocentrales</taxon>
        <taxon>Prorocentraceae</taxon>
        <taxon>Prorocentrum</taxon>
    </lineage>
</organism>
<name>A0ABN9QAX3_9DINO</name>
<dbReference type="EMBL" id="CAUYUJ010002925">
    <property type="protein sequence ID" value="CAK0803020.1"/>
    <property type="molecule type" value="Genomic_DNA"/>
</dbReference>
<gene>
    <name evidence="1" type="ORF">PCOR1329_LOCUS10342</name>
</gene>
<sequence length="222" mass="24050">GAFWSQVIFDATIGNKEKGMGQVEGTRVIVPQPAMAQLGSILQTTIKKKHALGVGKGGQVTDMFFAVSQVLEIGRDRLDCAAVASADIRTRGLHAGALTAAALARISIEDSVMLCRDRWLRSEVGFQLSGSRLRMASWSDNLFTFGPPIEEAIDRMMELETALLQAHSLDLKPSSKCVIKASPAFRPGRDFVDPKVFSWKQVHELRVLGPVLAATGSTVTDI</sequence>
<feature type="non-terminal residue" evidence="1">
    <location>
        <position position="1"/>
    </location>
</feature>
<reference evidence="1" key="1">
    <citation type="submission" date="2023-10" db="EMBL/GenBank/DDBJ databases">
        <authorList>
            <person name="Chen Y."/>
            <person name="Shah S."/>
            <person name="Dougan E. K."/>
            <person name="Thang M."/>
            <person name="Chan C."/>
        </authorList>
    </citation>
    <scope>NUCLEOTIDE SEQUENCE [LARGE SCALE GENOMIC DNA]</scope>
</reference>